<feature type="transmembrane region" description="Helical" evidence="1">
    <location>
        <begin position="181"/>
        <end position="200"/>
    </location>
</feature>
<dbReference type="PhylomeDB" id="G5EFL6"/>
<dbReference type="InParanoid" id="G5EFL6"/>
<feature type="transmembrane region" description="Helical" evidence="1">
    <location>
        <begin position="221"/>
        <end position="242"/>
    </location>
</feature>
<evidence type="ECO:0000313" key="4">
    <source>
        <dbReference type="WormBase" id="ZC443.7"/>
    </source>
</evidence>
<dbReference type="AGR" id="WB:WBGene00077562"/>
<dbReference type="HOGENOM" id="CLU_059075_1_0_1"/>
<dbReference type="WormBase" id="ZC443.7">
    <property type="protein sequence ID" value="CE44180"/>
    <property type="gene ID" value="WBGene00077562"/>
</dbReference>
<keyword evidence="2" id="KW-0675">Receptor</keyword>
<dbReference type="PANTHER" id="PTHR10664:SF2">
    <property type="entry name" value="SERPENTINE RECEPTOR, CLASS BC (CLASS B-LIKE)"/>
    <property type="match status" value="1"/>
</dbReference>
<feature type="transmembrane region" description="Helical" evidence="1">
    <location>
        <begin position="129"/>
        <end position="149"/>
    </location>
</feature>
<dbReference type="EMBL" id="BX284605">
    <property type="protein sequence ID" value="CBG22753.1"/>
    <property type="molecule type" value="Genomic_DNA"/>
</dbReference>
<keyword evidence="1" id="KW-0472">Membrane</keyword>
<reference evidence="2 3" key="1">
    <citation type="journal article" date="1998" name="Science">
        <title>Genome sequence of the nematode C. elegans: a platform for investigating biology.</title>
        <authorList>
            <consortium name="The C. elegans sequencing consortium"/>
            <person name="Sulson J.E."/>
            <person name="Waterston R."/>
        </authorList>
    </citation>
    <scope>NUCLEOTIDE SEQUENCE [LARGE SCALE GENOMIC DNA]</scope>
    <source>
        <strain evidence="2 3">Bristol N2</strain>
    </source>
</reference>
<proteinExistence type="predicted"/>
<organism evidence="2 3">
    <name type="scientific">Caenorhabditis elegans</name>
    <dbReference type="NCBI Taxonomy" id="6239"/>
    <lineage>
        <taxon>Eukaryota</taxon>
        <taxon>Metazoa</taxon>
        <taxon>Ecdysozoa</taxon>
        <taxon>Nematoda</taxon>
        <taxon>Chromadorea</taxon>
        <taxon>Rhabditida</taxon>
        <taxon>Rhabditina</taxon>
        <taxon>Rhabditomorpha</taxon>
        <taxon>Rhabditoidea</taxon>
        <taxon>Rhabditidae</taxon>
        <taxon>Peloderinae</taxon>
        <taxon>Caenorhabditis</taxon>
    </lineage>
</organism>
<dbReference type="OrthoDB" id="5815348at2759"/>
<protein>
    <submittedName>
        <fullName evidence="2">Serpentine Receptor, class BC (Class B-like)</fullName>
    </submittedName>
</protein>
<dbReference type="CTD" id="13215940"/>
<feature type="transmembrane region" description="Helical" evidence="1">
    <location>
        <begin position="85"/>
        <end position="108"/>
    </location>
</feature>
<accession>G5EFL6</accession>
<evidence type="ECO:0000313" key="2">
    <source>
        <dbReference type="EMBL" id="CBG22753.1"/>
    </source>
</evidence>
<keyword evidence="1" id="KW-0812">Transmembrane</keyword>
<dbReference type="PANTHER" id="PTHR10664">
    <property type="entry name" value="SERPENTINE RECEPTOR-C.ELEGANS"/>
    <property type="match status" value="1"/>
</dbReference>
<feature type="transmembrane region" description="Helical" evidence="1">
    <location>
        <begin position="51"/>
        <end position="73"/>
    </location>
</feature>
<dbReference type="Proteomes" id="UP000001940">
    <property type="component" value="Chromosome V"/>
</dbReference>
<keyword evidence="3" id="KW-1185">Reference proteome</keyword>
<dbReference type="eggNOG" id="ENOG502R32V">
    <property type="taxonomic scope" value="Eukaryota"/>
</dbReference>
<dbReference type="FunCoup" id="G5EFL6">
    <property type="interactions" value="252"/>
</dbReference>
<dbReference type="OMA" id="YNIYIVL"/>
<dbReference type="Pfam" id="PF10316">
    <property type="entry name" value="7TM_GPCR_Srbc"/>
    <property type="match status" value="1"/>
</dbReference>
<dbReference type="RefSeq" id="NP_001256461.1">
    <property type="nucleotide sequence ID" value="NM_001269532.1"/>
</dbReference>
<feature type="transmembrane region" description="Helical" evidence="1">
    <location>
        <begin position="6"/>
        <end position="30"/>
    </location>
</feature>
<dbReference type="InterPro" id="IPR019420">
    <property type="entry name" value="7TM_GPCR_serpentine_rcpt_Srbc"/>
</dbReference>
<evidence type="ECO:0000313" key="3">
    <source>
        <dbReference type="Proteomes" id="UP000001940"/>
    </source>
</evidence>
<keyword evidence="1" id="KW-1133">Transmembrane helix</keyword>
<sequence>MSIQLVPIFMSALGCISSSIAACIGFYNIYIVLSHEYFRKKYEYQLFFFRFNADFVMTAFSSMYYFLLIVSLICGADHLLATIEYWLGLIVSSSATIRVVTSFLIVVERTLSVYFPIYFKNYRILIPKMLLPLLASSFALIDNFILYVVCDYTFIPNLSCVIFTSQINTCFLKYYSMNKTIMYGCTGAVSIAFCMKFFIFDMVKVRHEKLSRVNKLALIDTVIVLLFDFSSSFIASRTIFIYEEMGPYDAAPKCLAERLNQL</sequence>
<name>G5EFL6_CAEEL</name>
<dbReference type="AlphaFoldDB" id="G5EFL6"/>
<dbReference type="GeneID" id="13215940"/>
<evidence type="ECO:0000256" key="1">
    <source>
        <dbReference type="SAM" id="Phobius"/>
    </source>
</evidence>
<gene>
    <name evidence="2" type="ORF">CELE_ZC443.7</name>
    <name evidence="2 4" type="ORF">ZC443.7</name>
</gene>
<dbReference type="KEGG" id="cel:CELE_ZC443.7"/>
<dbReference type="PaxDb" id="6239-ZC443.7"/>